<dbReference type="Proteomes" id="UP000059680">
    <property type="component" value="Chromosome 2"/>
</dbReference>
<evidence type="ECO:0000313" key="2">
    <source>
        <dbReference type="Proteomes" id="UP000059680"/>
    </source>
</evidence>
<protein>
    <submittedName>
        <fullName evidence="1">Os02g0255033 protein</fullName>
    </submittedName>
</protein>
<reference evidence="2" key="1">
    <citation type="journal article" date="2005" name="Nature">
        <title>The map-based sequence of the rice genome.</title>
        <authorList>
            <consortium name="International rice genome sequencing project (IRGSP)"/>
            <person name="Matsumoto T."/>
            <person name="Wu J."/>
            <person name="Kanamori H."/>
            <person name="Katayose Y."/>
            <person name="Fujisawa M."/>
            <person name="Namiki N."/>
            <person name="Mizuno H."/>
            <person name="Yamamoto K."/>
            <person name="Antonio B.A."/>
            <person name="Baba T."/>
            <person name="Sakata K."/>
            <person name="Nagamura Y."/>
            <person name="Aoki H."/>
            <person name="Arikawa K."/>
            <person name="Arita K."/>
            <person name="Bito T."/>
            <person name="Chiden Y."/>
            <person name="Fujitsuka N."/>
            <person name="Fukunaka R."/>
            <person name="Hamada M."/>
            <person name="Harada C."/>
            <person name="Hayashi A."/>
            <person name="Hijishita S."/>
            <person name="Honda M."/>
            <person name="Hosokawa S."/>
            <person name="Ichikawa Y."/>
            <person name="Idonuma A."/>
            <person name="Iijima M."/>
            <person name="Ikeda M."/>
            <person name="Ikeno M."/>
            <person name="Ito K."/>
            <person name="Ito S."/>
            <person name="Ito T."/>
            <person name="Ito Y."/>
            <person name="Ito Y."/>
            <person name="Iwabuchi A."/>
            <person name="Kamiya K."/>
            <person name="Karasawa W."/>
            <person name="Kurita K."/>
            <person name="Katagiri S."/>
            <person name="Kikuta A."/>
            <person name="Kobayashi H."/>
            <person name="Kobayashi N."/>
            <person name="Machita K."/>
            <person name="Maehara T."/>
            <person name="Masukawa M."/>
            <person name="Mizubayashi T."/>
            <person name="Mukai Y."/>
            <person name="Nagasaki H."/>
            <person name="Nagata Y."/>
            <person name="Naito S."/>
            <person name="Nakashima M."/>
            <person name="Nakama Y."/>
            <person name="Nakamichi Y."/>
            <person name="Nakamura M."/>
            <person name="Meguro A."/>
            <person name="Negishi M."/>
            <person name="Ohta I."/>
            <person name="Ohta T."/>
            <person name="Okamoto M."/>
            <person name="Ono N."/>
            <person name="Saji S."/>
            <person name="Sakaguchi M."/>
            <person name="Sakai K."/>
            <person name="Shibata M."/>
            <person name="Shimokawa T."/>
            <person name="Song J."/>
            <person name="Takazaki Y."/>
            <person name="Terasawa K."/>
            <person name="Tsugane M."/>
            <person name="Tsuji K."/>
            <person name="Ueda S."/>
            <person name="Waki K."/>
            <person name="Yamagata H."/>
            <person name="Yamamoto M."/>
            <person name="Yamamoto S."/>
            <person name="Yamane H."/>
            <person name="Yoshiki S."/>
            <person name="Yoshihara R."/>
            <person name="Yukawa K."/>
            <person name="Zhong H."/>
            <person name="Yano M."/>
            <person name="Yuan Q."/>
            <person name="Ouyang S."/>
            <person name="Liu J."/>
            <person name="Jones K.M."/>
            <person name="Gansberger K."/>
            <person name="Moffat K."/>
            <person name="Hill J."/>
            <person name="Bera J."/>
            <person name="Fadrosh D."/>
            <person name="Jin S."/>
            <person name="Johri S."/>
            <person name="Kim M."/>
            <person name="Overton L."/>
            <person name="Reardon M."/>
            <person name="Tsitrin T."/>
            <person name="Vuong H."/>
            <person name="Weaver B."/>
            <person name="Ciecko A."/>
            <person name="Tallon L."/>
            <person name="Jackson J."/>
            <person name="Pai G."/>
            <person name="Aken S.V."/>
            <person name="Utterback T."/>
            <person name="Reidmuller S."/>
            <person name="Feldblyum T."/>
            <person name="Hsiao J."/>
            <person name="Zismann V."/>
            <person name="Iobst S."/>
            <person name="de Vazeille A.R."/>
            <person name="Buell C.R."/>
            <person name="Ying K."/>
            <person name="Li Y."/>
            <person name="Lu T."/>
            <person name="Huang Y."/>
            <person name="Zhao Q."/>
            <person name="Feng Q."/>
            <person name="Zhang L."/>
            <person name="Zhu J."/>
            <person name="Weng Q."/>
            <person name="Mu J."/>
            <person name="Lu Y."/>
            <person name="Fan D."/>
            <person name="Liu Y."/>
            <person name="Guan J."/>
            <person name="Zhang Y."/>
            <person name="Yu S."/>
            <person name="Liu X."/>
            <person name="Zhang Y."/>
            <person name="Hong G."/>
            <person name="Han B."/>
            <person name="Choisne N."/>
            <person name="Demange N."/>
            <person name="Orjeda G."/>
            <person name="Samain S."/>
            <person name="Cattolico L."/>
            <person name="Pelletier E."/>
            <person name="Couloux A."/>
            <person name="Segurens B."/>
            <person name="Wincker P."/>
            <person name="D'Hont A."/>
            <person name="Scarpelli C."/>
            <person name="Weissenbach J."/>
            <person name="Salanoubat M."/>
            <person name="Quetier F."/>
            <person name="Yu Y."/>
            <person name="Kim H.R."/>
            <person name="Rambo T."/>
            <person name="Currie J."/>
            <person name="Collura K."/>
            <person name="Luo M."/>
            <person name="Yang T."/>
            <person name="Ammiraju J.S.S."/>
            <person name="Engler F."/>
            <person name="Soderlund C."/>
            <person name="Wing R.A."/>
            <person name="Palmer L.E."/>
            <person name="de la Bastide M."/>
            <person name="Spiegel L."/>
            <person name="Nascimento L."/>
            <person name="Zutavern T."/>
            <person name="O'Shaughnessy A."/>
            <person name="Dike S."/>
            <person name="Dedhia N."/>
            <person name="Preston R."/>
            <person name="Balija V."/>
            <person name="McCombie W.R."/>
            <person name="Chow T."/>
            <person name="Chen H."/>
            <person name="Chung M."/>
            <person name="Chen C."/>
            <person name="Shaw J."/>
            <person name="Wu H."/>
            <person name="Hsiao K."/>
            <person name="Chao Y."/>
            <person name="Chu M."/>
            <person name="Cheng C."/>
            <person name="Hour A."/>
            <person name="Lee P."/>
            <person name="Lin S."/>
            <person name="Lin Y."/>
            <person name="Liou J."/>
            <person name="Liu S."/>
            <person name="Hsing Y."/>
            <person name="Raghuvanshi S."/>
            <person name="Mohanty A."/>
            <person name="Bharti A.K."/>
            <person name="Gaur A."/>
            <person name="Gupta V."/>
            <person name="Kumar D."/>
            <person name="Ravi V."/>
            <person name="Vij S."/>
            <person name="Kapur A."/>
            <person name="Khurana P."/>
            <person name="Khurana P."/>
            <person name="Khurana J.P."/>
            <person name="Tyagi A.K."/>
            <person name="Gaikwad K."/>
            <person name="Singh A."/>
            <person name="Dalal V."/>
            <person name="Srivastava S."/>
            <person name="Dixit A."/>
            <person name="Pal A.K."/>
            <person name="Ghazi I.A."/>
            <person name="Yadav M."/>
            <person name="Pandit A."/>
            <person name="Bhargava A."/>
            <person name="Sureshbabu K."/>
            <person name="Batra K."/>
            <person name="Sharma T.R."/>
            <person name="Mohapatra T."/>
            <person name="Singh N.K."/>
            <person name="Messing J."/>
            <person name="Nelson A.B."/>
            <person name="Fuks G."/>
            <person name="Kavchok S."/>
            <person name="Keizer G."/>
            <person name="Linton E."/>
            <person name="Llaca V."/>
            <person name="Song R."/>
            <person name="Tanyolac B."/>
            <person name="Young S."/>
            <person name="Ho-Il K."/>
            <person name="Hahn J.H."/>
            <person name="Sangsakoo G."/>
            <person name="Vanavichit A."/>
            <person name="de Mattos Luiz.A.T."/>
            <person name="Zimmer P.D."/>
            <person name="Malone G."/>
            <person name="Dellagostin O."/>
            <person name="de Oliveira A.C."/>
            <person name="Bevan M."/>
            <person name="Bancroft I."/>
            <person name="Minx P."/>
            <person name="Cordum H."/>
            <person name="Wilson R."/>
            <person name="Cheng Z."/>
            <person name="Jin W."/>
            <person name="Jiang J."/>
            <person name="Leong S.A."/>
            <person name="Iwama H."/>
            <person name="Gojobori T."/>
            <person name="Itoh T."/>
            <person name="Niimura Y."/>
            <person name="Fujii Y."/>
            <person name="Habara T."/>
            <person name="Sakai H."/>
            <person name="Sato Y."/>
            <person name="Wilson G."/>
            <person name="Kumar K."/>
            <person name="McCouch S."/>
            <person name="Juretic N."/>
            <person name="Hoen D."/>
            <person name="Wright S."/>
            <person name="Bruskiewich R."/>
            <person name="Bureau T."/>
            <person name="Miyao A."/>
            <person name="Hirochika H."/>
            <person name="Nishikawa T."/>
            <person name="Kadowaki K."/>
            <person name="Sugiura M."/>
            <person name="Burr B."/>
            <person name="Sasaki T."/>
        </authorList>
    </citation>
    <scope>NUCLEOTIDE SEQUENCE [LARGE SCALE GENOMIC DNA]</scope>
    <source>
        <strain evidence="2">cv. Nipponbare</strain>
    </source>
</reference>
<organism evidence="1 2">
    <name type="scientific">Oryza sativa subsp. japonica</name>
    <name type="common">Rice</name>
    <dbReference type="NCBI Taxonomy" id="39947"/>
    <lineage>
        <taxon>Eukaryota</taxon>
        <taxon>Viridiplantae</taxon>
        <taxon>Streptophyta</taxon>
        <taxon>Embryophyta</taxon>
        <taxon>Tracheophyta</taxon>
        <taxon>Spermatophyta</taxon>
        <taxon>Magnoliopsida</taxon>
        <taxon>Liliopsida</taxon>
        <taxon>Poales</taxon>
        <taxon>Poaceae</taxon>
        <taxon>BOP clade</taxon>
        <taxon>Oryzoideae</taxon>
        <taxon>Oryzeae</taxon>
        <taxon>Oryzinae</taxon>
        <taxon>Oryza</taxon>
        <taxon>Oryza sativa</taxon>
    </lineage>
</organism>
<dbReference type="AlphaFoldDB" id="A0A0P0VH60"/>
<evidence type="ECO:0000313" key="1">
    <source>
        <dbReference type="EMBL" id="BAS77938.1"/>
    </source>
</evidence>
<keyword evidence="2" id="KW-1185">Reference proteome</keyword>
<sequence length="82" mass="9376">MMKSISFTGSPSRMMQLPSVYSMGFRRSHMASKSFSSMFSNIGTCKCDRQRCLFISLLRFLGRFERRPSSSTPLVSCHLYCS</sequence>
<dbReference type="PaxDb" id="39947-A0A0P0VH60"/>
<accession>A0A0P0VH60</accession>
<reference evidence="1 2" key="3">
    <citation type="journal article" date="2013" name="Rice">
        <title>Improvement of the Oryza sativa Nipponbare reference genome using next generation sequence and optical map data.</title>
        <authorList>
            <person name="Kawahara Y."/>
            <person name="de la Bastide M."/>
            <person name="Hamilton J.P."/>
            <person name="Kanamori H."/>
            <person name="McCombie W.R."/>
            <person name="Ouyang S."/>
            <person name="Schwartz D.C."/>
            <person name="Tanaka T."/>
            <person name="Wu J."/>
            <person name="Zhou S."/>
            <person name="Childs K.L."/>
            <person name="Davidson R.M."/>
            <person name="Lin H."/>
            <person name="Quesada-Ocampo L."/>
            <person name="Vaillancourt B."/>
            <person name="Sakai H."/>
            <person name="Lee S.S."/>
            <person name="Kim J."/>
            <person name="Numa H."/>
            <person name="Itoh T."/>
            <person name="Buell C.R."/>
            <person name="Matsumoto T."/>
        </authorList>
    </citation>
    <scope>NUCLEOTIDE SEQUENCE [LARGE SCALE GENOMIC DNA]</scope>
    <source>
        <strain evidence="2">cv. Nipponbare</strain>
    </source>
</reference>
<name>A0A0P0VH60_ORYSJ</name>
<gene>
    <name evidence="1" type="ordered locus">Os02g0255033</name>
    <name evidence="1" type="ORF">OSNPB_020255033</name>
</gene>
<proteinExistence type="predicted"/>
<dbReference type="InParanoid" id="A0A0P0VH60"/>
<dbReference type="Gramene" id="Os02t0255033-00">
    <property type="protein sequence ID" value="Os02t0255033-00"/>
    <property type="gene ID" value="Os02g0255033"/>
</dbReference>
<dbReference type="EMBL" id="AP014958">
    <property type="protein sequence ID" value="BAS77938.1"/>
    <property type="molecule type" value="Genomic_DNA"/>
</dbReference>
<reference evidence="1 2" key="2">
    <citation type="journal article" date="2013" name="Plant Cell Physiol.">
        <title>Rice Annotation Project Database (RAP-DB): an integrative and interactive database for rice genomics.</title>
        <authorList>
            <person name="Sakai H."/>
            <person name="Lee S.S."/>
            <person name="Tanaka T."/>
            <person name="Numa H."/>
            <person name="Kim J."/>
            <person name="Kawahara Y."/>
            <person name="Wakimoto H."/>
            <person name="Yang C.C."/>
            <person name="Iwamoto M."/>
            <person name="Abe T."/>
            <person name="Yamada Y."/>
            <person name="Muto A."/>
            <person name="Inokuchi H."/>
            <person name="Ikemura T."/>
            <person name="Matsumoto T."/>
            <person name="Sasaki T."/>
            <person name="Itoh T."/>
        </authorList>
    </citation>
    <scope>NUCLEOTIDE SEQUENCE [LARGE SCALE GENOMIC DNA]</scope>
    <source>
        <strain evidence="2">cv. Nipponbare</strain>
    </source>
</reference>